<sequence length="632" mass="67689">MTTRLRVLREHQEGGFALVFVVGSMLVLAMLAMAALAYTISSTKFARYDQDHGGAMSAAQSGIEDFAAHLNRDDEYYKKLDCDNKALEGPMTVANLCSWNAATTVKWLPVTPGKTGPKDAFFHYSFDASAAQTEGTIIVRSTGKVNGRYRTVEASLTKGGSTDYVYYTDFESADPANVQAYNPTKVASITAANKPKCGLTGNAPKHFWEGREGAGCVEIQFVSGDELVGSVFSNDSVLASGPKFDDTFTSANPTCANVTGDPNTWKYCLRNTGGSWSTADFSTKQPQLSDKGELLKLDDNSAKFAEYPGCHYFGSTRIKFNPSGTMTVWNKTANNGGKEPVSTPPPAGTAPSCGTLGDLNSLAGATVAVPQNMVVYTSGEPTGITRSRCDAGQISGDATYPELPLGTFTKAVAAAKPATTSSKYTYDETMTETTKFCQEGNVYIEGVVKGRVTVAAEQSVVLTGDLVLAGGVSLDSPDMVGLVATNSIEVFHPWMYEVAATGSPCPGGSSCKWNTPVEKASVAGWPHDYADPTGAVVVSGITIMASIQTLQHSFYVQKYDEGTQLGQLQVNGSIAQRWRGIVGQASTTGYLKHYVYDGRLKYSAPPYFPRWVNAQWTQRYFGETTTPASVRN</sequence>
<feature type="transmembrane region" description="Helical" evidence="1">
    <location>
        <begin position="16"/>
        <end position="40"/>
    </location>
</feature>
<evidence type="ECO:0000313" key="2">
    <source>
        <dbReference type="EMBL" id="GIG20381.1"/>
    </source>
</evidence>
<proteinExistence type="predicted"/>
<organism evidence="2 3">
    <name type="scientific">Cellulomonas chitinilytica</name>
    <dbReference type="NCBI Taxonomy" id="398759"/>
    <lineage>
        <taxon>Bacteria</taxon>
        <taxon>Bacillati</taxon>
        <taxon>Actinomycetota</taxon>
        <taxon>Actinomycetes</taxon>
        <taxon>Micrococcales</taxon>
        <taxon>Cellulomonadaceae</taxon>
        <taxon>Cellulomonas</taxon>
    </lineage>
</organism>
<dbReference type="Proteomes" id="UP000632740">
    <property type="component" value="Unassembled WGS sequence"/>
</dbReference>
<protein>
    <submittedName>
        <fullName evidence="2">Uncharacterized protein</fullName>
    </submittedName>
</protein>
<name>A0A919NZ75_9CELL</name>
<keyword evidence="1" id="KW-1133">Transmembrane helix</keyword>
<comment type="caution">
    <text evidence="2">The sequence shown here is derived from an EMBL/GenBank/DDBJ whole genome shotgun (WGS) entry which is preliminary data.</text>
</comment>
<keyword evidence="1" id="KW-0472">Membrane</keyword>
<keyword evidence="1" id="KW-0812">Transmembrane</keyword>
<evidence type="ECO:0000313" key="3">
    <source>
        <dbReference type="Proteomes" id="UP000632740"/>
    </source>
</evidence>
<reference evidence="2" key="1">
    <citation type="submission" date="2021-01" db="EMBL/GenBank/DDBJ databases">
        <title>Whole genome shotgun sequence of Cellulomonas chitinilytica NBRC 110799.</title>
        <authorList>
            <person name="Komaki H."/>
            <person name="Tamura T."/>
        </authorList>
    </citation>
    <scope>NUCLEOTIDE SEQUENCE</scope>
    <source>
        <strain evidence="2">NBRC 110799</strain>
    </source>
</reference>
<keyword evidence="3" id="KW-1185">Reference proteome</keyword>
<dbReference type="RefSeq" id="WP_203749689.1">
    <property type="nucleotide sequence ID" value="NZ_BONK01000003.1"/>
</dbReference>
<dbReference type="AlphaFoldDB" id="A0A919NZ75"/>
<evidence type="ECO:0000256" key="1">
    <source>
        <dbReference type="SAM" id="Phobius"/>
    </source>
</evidence>
<dbReference type="EMBL" id="BONK01000003">
    <property type="protein sequence ID" value="GIG20381.1"/>
    <property type="molecule type" value="Genomic_DNA"/>
</dbReference>
<accession>A0A919NZ75</accession>
<gene>
    <name evidence="2" type="ORF">Cch01nite_11050</name>
</gene>